<dbReference type="EMBL" id="FNTT01000002">
    <property type="protein sequence ID" value="SEE63298.1"/>
    <property type="molecule type" value="Genomic_DNA"/>
</dbReference>
<evidence type="ECO:0000256" key="3">
    <source>
        <dbReference type="SAM" id="Phobius"/>
    </source>
</evidence>
<accession>A0ABY0ZGI6</accession>
<evidence type="ECO:0000256" key="1">
    <source>
        <dbReference type="ARBA" id="ARBA00012528"/>
    </source>
</evidence>
<dbReference type="SUPFAM" id="SSF158472">
    <property type="entry name" value="HAMP domain-like"/>
    <property type="match status" value="1"/>
</dbReference>
<evidence type="ECO:0000313" key="7">
    <source>
        <dbReference type="Proteomes" id="UP000183915"/>
    </source>
</evidence>
<keyword evidence="3" id="KW-1133">Transmembrane helix</keyword>
<dbReference type="InterPro" id="IPR003660">
    <property type="entry name" value="HAMP_dom"/>
</dbReference>
<organism evidence="6 7">
    <name type="scientific">Pseudomonas kilonensis</name>
    <dbReference type="NCBI Taxonomy" id="132476"/>
    <lineage>
        <taxon>Bacteria</taxon>
        <taxon>Pseudomonadati</taxon>
        <taxon>Pseudomonadota</taxon>
        <taxon>Gammaproteobacteria</taxon>
        <taxon>Pseudomonadales</taxon>
        <taxon>Pseudomonadaceae</taxon>
        <taxon>Pseudomonas</taxon>
    </lineage>
</organism>
<dbReference type="SUPFAM" id="SSF55073">
    <property type="entry name" value="Nucleotide cyclase"/>
    <property type="match status" value="1"/>
</dbReference>
<feature type="domain" description="HAMP" evidence="4">
    <location>
        <begin position="393"/>
        <end position="448"/>
    </location>
</feature>
<dbReference type="Gene3D" id="3.30.450.20">
    <property type="entry name" value="PAS domain"/>
    <property type="match status" value="2"/>
</dbReference>
<evidence type="ECO:0000259" key="4">
    <source>
        <dbReference type="PROSITE" id="PS50885"/>
    </source>
</evidence>
<dbReference type="Pfam" id="PF00672">
    <property type="entry name" value="HAMP"/>
    <property type="match status" value="1"/>
</dbReference>
<dbReference type="Gene3D" id="6.10.340.10">
    <property type="match status" value="1"/>
</dbReference>
<dbReference type="NCBIfam" id="TIGR00254">
    <property type="entry name" value="GGDEF"/>
    <property type="match status" value="1"/>
</dbReference>
<comment type="caution">
    <text evidence="6">The sequence shown here is derived from an EMBL/GenBank/DDBJ whole genome shotgun (WGS) entry which is preliminary data.</text>
</comment>
<dbReference type="PANTHER" id="PTHR45138:SF9">
    <property type="entry name" value="DIGUANYLATE CYCLASE DGCM-RELATED"/>
    <property type="match status" value="1"/>
</dbReference>
<dbReference type="PROSITE" id="PS50887">
    <property type="entry name" value="GGDEF"/>
    <property type="match status" value="1"/>
</dbReference>
<feature type="domain" description="GGDEF" evidence="5">
    <location>
        <begin position="502"/>
        <end position="638"/>
    </location>
</feature>
<dbReference type="CDD" id="cd06225">
    <property type="entry name" value="HAMP"/>
    <property type="match status" value="1"/>
</dbReference>
<dbReference type="SMART" id="SM00267">
    <property type="entry name" value="GGDEF"/>
    <property type="match status" value="1"/>
</dbReference>
<dbReference type="InterPro" id="IPR043128">
    <property type="entry name" value="Rev_trsase/Diguanyl_cyclase"/>
</dbReference>
<dbReference type="PANTHER" id="PTHR45138">
    <property type="entry name" value="REGULATORY COMPONENTS OF SENSORY TRANSDUCTION SYSTEM"/>
    <property type="match status" value="1"/>
</dbReference>
<keyword evidence="3" id="KW-0472">Membrane</keyword>
<name>A0ABY0ZGI6_9PSED</name>
<evidence type="ECO:0000313" key="6">
    <source>
        <dbReference type="EMBL" id="SEE63298.1"/>
    </source>
</evidence>
<dbReference type="CDD" id="cd01949">
    <property type="entry name" value="GGDEF"/>
    <property type="match status" value="1"/>
</dbReference>
<feature type="transmembrane region" description="Helical" evidence="3">
    <location>
        <begin position="369"/>
        <end position="391"/>
    </location>
</feature>
<dbReference type="RefSeq" id="WP_018601479.1">
    <property type="nucleotide sequence ID" value="NZ_FNTT01000002.1"/>
</dbReference>
<dbReference type="InterPro" id="IPR029787">
    <property type="entry name" value="Nucleotide_cyclase"/>
</dbReference>
<sequence>MVQESHEVISRKHSLTTRALRLAIFRIGLVSLSAGAISYYVNSTSIEREVTGQLLLSTEQSLQREALPFREIKDLQQNFLNEFKEILSRPGMQARLVNDFQQIFYRHEDGSYTQRPQLFEGQPLADGRRFAEMSATYAPDIAPNDDTKARFALSYILSHKYGSSTKGRLFNFYGVVPEKGFPIYQDADIAKVFTYSGPEALKLETYEFFERGFGTPGNDTLFTRMYWDFSNNAWMTTIATPDVADASGKHRILACVDVLLDELMKRTAKPAMHGAYSTLFIANDEGTLIYHPGVMEQVKSSEGKASIQSLKMAQYYPLLEAVPALAPGQARIVQTQDDIVAIGLIADTPWALAVHYPRKLMTPAVLDNLAIVVILGLLTLLVEIFILRSILQKQVAAPLFRLIQAARLLGISKERLRAQQLPTQSSDEIGELARAFATMAERVQDAHEHLELKVQGRTAELEKANRQLYELSNTDGLTGIANRRYFDEVLHSEWRRSLRAGTVLSLMLIDVDYFKKYNDHYGHQAGDDCLRRVAQALKTHALRAGDRVARYGGEEFVLITTTTGIDKALEHAQAICQATQDMALPHEMSPFGRVTVSIGLAVMAFIKEGTADELLKQADQALYSAKARGRNQVVLADSVVRKIV</sequence>
<gene>
    <name evidence="6" type="ORF">SAMN04490188_4811</name>
</gene>
<dbReference type="Proteomes" id="UP000183915">
    <property type="component" value="Unassembled WGS sequence"/>
</dbReference>
<keyword evidence="7" id="KW-1185">Reference proteome</keyword>
<evidence type="ECO:0000259" key="5">
    <source>
        <dbReference type="PROSITE" id="PS50887"/>
    </source>
</evidence>
<dbReference type="Pfam" id="PF00990">
    <property type="entry name" value="GGDEF"/>
    <property type="match status" value="1"/>
</dbReference>
<proteinExistence type="predicted"/>
<dbReference type="Gene3D" id="3.30.70.270">
    <property type="match status" value="1"/>
</dbReference>
<dbReference type="InterPro" id="IPR000160">
    <property type="entry name" value="GGDEF_dom"/>
</dbReference>
<dbReference type="EC" id="2.7.7.65" evidence="1"/>
<dbReference type="PROSITE" id="PS50885">
    <property type="entry name" value="HAMP"/>
    <property type="match status" value="1"/>
</dbReference>
<keyword evidence="3" id="KW-0812">Transmembrane</keyword>
<reference evidence="6 7" key="1">
    <citation type="submission" date="2016-10" db="EMBL/GenBank/DDBJ databases">
        <authorList>
            <person name="Varghese N."/>
            <person name="Submissions S."/>
        </authorList>
    </citation>
    <scope>NUCLEOTIDE SEQUENCE [LARGE SCALE GENOMIC DNA]</scope>
    <source>
        <strain evidence="6 7">BS3780</strain>
    </source>
</reference>
<comment type="catalytic activity">
    <reaction evidence="2">
        <text>2 GTP = 3',3'-c-di-GMP + 2 diphosphate</text>
        <dbReference type="Rhea" id="RHEA:24898"/>
        <dbReference type="ChEBI" id="CHEBI:33019"/>
        <dbReference type="ChEBI" id="CHEBI:37565"/>
        <dbReference type="ChEBI" id="CHEBI:58805"/>
        <dbReference type="EC" id="2.7.7.65"/>
    </reaction>
</comment>
<protein>
    <recommendedName>
        <fullName evidence="1">diguanylate cyclase</fullName>
        <ecNumber evidence="1">2.7.7.65</ecNumber>
    </recommendedName>
</protein>
<dbReference type="InterPro" id="IPR050469">
    <property type="entry name" value="Diguanylate_Cyclase"/>
</dbReference>
<evidence type="ECO:0000256" key="2">
    <source>
        <dbReference type="ARBA" id="ARBA00034247"/>
    </source>
</evidence>
<dbReference type="SMART" id="SM00304">
    <property type="entry name" value="HAMP"/>
    <property type="match status" value="1"/>
</dbReference>